<evidence type="ECO:0000256" key="2">
    <source>
        <dbReference type="SAM" id="Phobius"/>
    </source>
</evidence>
<dbReference type="Proteomes" id="UP000009168">
    <property type="component" value="Unassembled WGS sequence"/>
</dbReference>
<feature type="transmembrane region" description="Helical" evidence="2">
    <location>
        <begin position="328"/>
        <end position="347"/>
    </location>
</feature>
<dbReference type="STRING" id="312017.Q22SH2"/>
<keyword evidence="2" id="KW-1133">Transmembrane helix</keyword>
<dbReference type="HOGENOM" id="CLU_007792_0_0_1"/>
<name>Q22SH2_TETTS</name>
<dbReference type="PANTHER" id="PTHR31398:SF0">
    <property type="entry name" value="MEIOTIC NUCLEAR DIVISION PROTEIN 1 HOMOLOG"/>
    <property type="match status" value="1"/>
</dbReference>
<dbReference type="KEGG" id="tet:TTHERM_00002640"/>
<accession>Q22SH2</accession>
<dbReference type="GeneID" id="7832394"/>
<feature type="transmembrane region" description="Helical" evidence="2">
    <location>
        <begin position="35"/>
        <end position="59"/>
    </location>
</feature>
<keyword evidence="2" id="KW-0472">Membrane</keyword>
<keyword evidence="2 3" id="KW-0812">Transmembrane</keyword>
<keyword evidence="4" id="KW-1185">Reference proteome</keyword>
<evidence type="ECO:0000313" key="4">
    <source>
        <dbReference type="Proteomes" id="UP000009168"/>
    </source>
</evidence>
<dbReference type="AlphaFoldDB" id="Q22SH2"/>
<feature type="coiled-coil region" evidence="1">
    <location>
        <begin position="569"/>
        <end position="596"/>
    </location>
</feature>
<dbReference type="GO" id="GO:0007131">
    <property type="term" value="P:reciprocal meiotic recombination"/>
    <property type="evidence" value="ECO:0007669"/>
    <property type="project" value="TreeGrafter"/>
</dbReference>
<sequence>MSKFQKIFNFLKELDIFGTQISLNYNKENSFRTSFGGITTIVCLFLLSLLCFSTVSNLFQKAQVTYVQSVNYSTNPSALEISSDNFMIAVQYDQQNFITRPMINITFEQRLYHRSKDGTVSQKKIPYYLEPCTLEHFINLPSYQFNWTESFYQQNISNFLCLQKNQKFYVGGIYENEDFQFIKFSISKCVNSTANPNSPWNPTCEQPDIIKSKQNQGSRIRFLISNNILNPEKATGSITSFLDSQIFNVQQSQMYTTANVYLNQQTLITDESIFPIESLHTESLIQFQRSDVQQQFSFGNFGVYCEIFFARSNFSTIAKKSYLKLNQVISYIGGFCQVFFIISVFLVNKYNTYIFYNELANRLYDFDTKDDEQNNPQYKMDKKRDTIQNKDVLNSQTRNNTIDQTPVNFKKDNINYLIGSSPLKPIQERNKIIPLQLEKEDKKQNLSFKNYLGQLDNSSGKNNSILNNMFKNNIKKNKSNIKDEDEKPPLNIQEEKNIQKINLNELGEKKDVKEINDLDQQKQSHQKFSTSYLDHEISILNDNKNTAPLIKPSNEDQNEQTININQFQLSELSSRKEQKVQNLELQNAQNNQITEQVSFENQENSLIKTNQLSGPKNIWDNLIKVEQNQLNKENKNYLKLYKNQSHPESQNSNILNQQENQKKITHLNQSENNIFTNNKEINSNKQSLQHLQNKEDIKHSLNQNQEYQQGSQDQNKTQQPNKVDVKKDFQFDNNQLDYKHEYLRQNQKKDMNKYISDNQKNNIKMLTQIRQPNQFLENELKTIIDRDRSLYVTFKYIVNQLTCGKIFNTPDVQLLNKAYDLVSEDLDIFTILDRQLQLNKIKNLIFNEDQQVLFNFFPKPVIKLNKETELLNLKQIKDDEQQQSRNLAKVKRRQRRLNIGFKEHGIFAQAVFKFRKQQDKMTNYQKLYSHYSKLAKHCMDDNYQSSINKKLIEHLGDEMRYIFEVADFMQKKSAKRVSLLNQLNQQKEEYPQNQCQEILQKLNENIQNSVQNKNDIENKVQQNITNQDNNQEIQQEFPILNQQKDENEIQLIVFDDDIDKEIQD</sequence>
<dbReference type="GO" id="GO:0005634">
    <property type="term" value="C:nucleus"/>
    <property type="evidence" value="ECO:0007669"/>
    <property type="project" value="TreeGrafter"/>
</dbReference>
<gene>
    <name evidence="3" type="ORF">TTHERM_00002640</name>
</gene>
<dbReference type="eggNOG" id="ENOG502SJ6P">
    <property type="taxonomic scope" value="Eukaryota"/>
</dbReference>
<protein>
    <submittedName>
        <fullName evidence="3">Transmembrane protein, putative</fullName>
    </submittedName>
</protein>
<dbReference type="EMBL" id="GG662845">
    <property type="protein sequence ID" value="EAR87800.3"/>
    <property type="molecule type" value="Genomic_DNA"/>
</dbReference>
<organism evidence="3 4">
    <name type="scientific">Tetrahymena thermophila (strain SB210)</name>
    <dbReference type="NCBI Taxonomy" id="312017"/>
    <lineage>
        <taxon>Eukaryota</taxon>
        <taxon>Sar</taxon>
        <taxon>Alveolata</taxon>
        <taxon>Ciliophora</taxon>
        <taxon>Intramacronucleata</taxon>
        <taxon>Oligohymenophorea</taxon>
        <taxon>Hymenostomatida</taxon>
        <taxon>Tetrahymenina</taxon>
        <taxon>Tetrahymenidae</taxon>
        <taxon>Tetrahymena</taxon>
    </lineage>
</organism>
<proteinExistence type="predicted"/>
<dbReference type="FunCoup" id="Q22SH2">
    <property type="interactions" value="57"/>
</dbReference>
<keyword evidence="1" id="KW-0175">Coiled coil</keyword>
<dbReference type="RefSeq" id="XP_001008045.3">
    <property type="nucleotide sequence ID" value="XM_001008045.3"/>
</dbReference>
<dbReference type="InParanoid" id="Q22SH2"/>
<feature type="coiled-coil region" evidence="1">
    <location>
        <begin position="969"/>
        <end position="1019"/>
    </location>
</feature>
<reference evidence="4" key="1">
    <citation type="journal article" date="2006" name="PLoS Biol.">
        <title>Macronuclear genome sequence of the ciliate Tetrahymena thermophila, a model eukaryote.</title>
        <authorList>
            <person name="Eisen J.A."/>
            <person name="Coyne R.S."/>
            <person name="Wu M."/>
            <person name="Wu D."/>
            <person name="Thiagarajan M."/>
            <person name="Wortman J.R."/>
            <person name="Badger J.H."/>
            <person name="Ren Q."/>
            <person name="Amedeo P."/>
            <person name="Jones K.M."/>
            <person name="Tallon L.J."/>
            <person name="Delcher A.L."/>
            <person name="Salzberg S.L."/>
            <person name="Silva J.C."/>
            <person name="Haas B.J."/>
            <person name="Majoros W.H."/>
            <person name="Farzad M."/>
            <person name="Carlton J.M."/>
            <person name="Smith R.K. Jr."/>
            <person name="Garg J."/>
            <person name="Pearlman R.E."/>
            <person name="Karrer K.M."/>
            <person name="Sun L."/>
            <person name="Manning G."/>
            <person name="Elde N.C."/>
            <person name="Turkewitz A.P."/>
            <person name="Asai D.J."/>
            <person name="Wilkes D.E."/>
            <person name="Wang Y."/>
            <person name="Cai H."/>
            <person name="Collins K."/>
            <person name="Stewart B.A."/>
            <person name="Lee S.R."/>
            <person name="Wilamowska K."/>
            <person name="Weinberg Z."/>
            <person name="Ruzzo W.L."/>
            <person name="Wloga D."/>
            <person name="Gaertig J."/>
            <person name="Frankel J."/>
            <person name="Tsao C.-C."/>
            <person name="Gorovsky M.A."/>
            <person name="Keeling P.J."/>
            <person name="Waller R.F."/>
            <person name="Patron N.J."/>
            <person name="Cherry J.M."/>
            <person name="Stover N.A."/>
            <person name="Krieger C.J."/>
            <person name="del Toro C."/>
            <person name="Ryder H.F."/>
            <person name="Williamson S.C."/>
            <person name="Barbeau R.A."/>
            <person name="Hamilton E.P."/>
            <person name="Orias E."/>
        </authorList>
    </citation>
    <scope>NUCLEOTIDE SEQUENCE [LARGE SCALE GENOMIC DNA]</scope>
    <source>
        <strain evidence="4">SB210</strain>
    </source>
</reference>
<evidence type="ECO:0000313" key="3">
    <source>
        <dbReference type="EMBL" id="EAR87800.3"/>
    </source>
</evidence>
<evidence type="ECO:0000256" key="1">
    <source>
        <dbReference type="SAM" id="Coils"/>
    </source>
</evidence>
<dbReference type="PANTHER" id="PTHR31398">
    <property type="entry name" value="MEIOTIC NUCLEAR DIVISION PROTEIN 1 HOMOLOG"/>
    <property type="match status" value="1"/>
</dbReference>